<comment type="similarity">
    <text evidence="1">Belongs to the LDH2/MDH2 oxidoreductase family.</text>
</comment>
<dbReference type="Pfam" id="PF02615">
    <property type="entry name" value="Ldh_2"/>
    <property type="match status" value="1"/>
</dbReference>
<dbReference type="RefSeq" id="WP_377833220.1">
    <property type="nucleotide sequence ID" value="NZ_JBHRSK010000007.1"/>
</dbReference>
<dbReference type="Gene3D" id="3.30.1370.60">
    <property type="entry name" value="Hypothetical oxidoreductase yiak, domain 2"/>
    <property type="match status" value="1"/>
</dbReference>
<organism evidence="3 4">
    <name type="scientific">Acidimangrovimonas pyrenivorans</name>
    <dbReference type="NCBI Taxonomy" id="2030798"/>
    <lineage>
        <taxon>Bacteria</taxon>
        <taxon>Pseudomonadati</taxon>
        <taxon>Pseudomonadota</taxon>
        <taxon>Alphaproteobacteria</taxon>
        <taxon>Rhodobacterales</taxon>
        <taxon>Paracoccaceae</taxon>
        <taxon>Acidimangrovimonas</taxon>
    </lineage>
</organism>
<dbReference type="InterPro" id="IPR043144">
    <property type="entry name" value="Mal/L-sulf/L-lact_DH-like_ah"/>
</dbReference>
<sequence>MQIEIAEIETMTARALTAHGAGVWQAGEVARAVARAEETGNVICGLYYLESYCRQLVSGRVDGRVEPQVARPRPGEVNVDARFGFAQPAFSRGLPEAVAAARHCGIARLAICHSHTCTSLGFFTEQIAAAGLIGIGVTNASAIVAGPGGKTRVIGTNPIAFTLPGPDGPALHADFSTAAVALGKITMAKAAGEAIPLGWAVDRDGKATTDPAEALAGSLVSAAGYKGWALGLLAEFLAAGMTGSVNSLDVRGLKAETGPPHDLGQFYILIDPAGQAAALADRIRRVADAIADDPAVRIPGSRRETPASVTVAPTLWALVRELAEGGAGPERA</sequence>
<comment type="caution">
    <text evidence="3">The sequence shown here is derived from an EMBL/GenBank/DDBJ whole genome shotgun (WGS) entry which is preliminary data.</text>
</comment>
<evidence type="ECO:0000256" key="2">
    <source>
        <dbReference type="ARBA" id="ARBA00023002"/>
    </source>
</evidence>
<reference evidence="4" key="1">
    <citation type="journal article" date="2019" name="Int. J. Syst. Evol. Microbiol.">
        <title>The Global Catalogue of Microorganisms (GCM) 10K type strain sequencing project: providing services to taxonomists for standard genome sequencing and annotation.</title>
        <authorList>
            <consortium name="The Broad Institute Genomics Platform"/>
            <consortium name="The Broad Institute Genome Sequencing Center for Infectious Disease"/>
            <person name="Wu L."/>
            <person name="Ma J."/>
        </authorList>
    </citation>
    <scope>NUCLEOTIDE SEQUENCE [LARGE SCALE GENOMIC DNA]</scope>
    <source>
        <strain evidence="4">KCTC 62192</strain>
    </source>
</reference>
<evidence type="ECO:0000313" key="4">
    <source>
        <dbReference type="Proteomes" id="UP001595443"/>
    </source>
</evidence>
<gene>
    <name evidence="3" type="ORF">ACFOES_10480</name>
</gene>
<dbReference type="Gene3D" id="1.10.1530.10">
    <property type="match status" value="1"/>
</dbReference>
<keyword evidence="4" id="KW-1185">Reference proteome</keyword>
<dbReference type="SUPFAM" id="SSF89733">
    <property type="entry name" value="L-sulfolactate dehydrogenase-like"/>
    <property type="match status" value="1"/>
</dbReference>
<name>A0ABV7AGN6_9RHOB</name>
<dbReference type="Proteomes" id="UP001595443">
    <property type="component" value="Unassembled WGS sequence"/>
</dbReference>
<evidence type="ECO:0000256" key="1">
    <source>
        <dbReference type="ARBA" id="ARBA00006056"/>
    </source>
</evidence>
<dbReference type="InterPro" id="IPR003767">
    <property type="entry name" value="Malate/L-lactate_DH-like"/>
</dbReference>
<accession>A0ABV7AGN6</accession>
<dbReference type="InterPro" id="IPR036111">
    <property type="entry name" value="Mal/L-sulfo/L-lacto_DH-like_sf"/>
</dbReference>
<dbReference type="PANTHER" id="PTHR11091:SF0">
    <property type="entry name" value="MALATE DEHYDROGENASE"/>
    <property type="match status" value="1"/>
</dbReference>
<dbReference type="InterPro" id="IPR043143">
    <property type="entry name" value="Mal/L-sulf/L-lact_DH-like_NADP"/>
</dbReference>
<dbReference type="EMBL" id="JBHRSK010000007">
    <property type="protein sequence ID" value="MFC2968521.1"/>
    <property type="molecule type" value="Genomic_DNA"/>
</dbReference>
<proteinExistence type="inferred from homology"/>
<protein>
    <submittedName>
        <fullName evidence="3">Ldh family oxidoreductase</fullName>
    </submittedName>
</protein>
<keyword evidence="2" id="KW-0560">Oxidoreductase</keyword>
<dbReference type="PANTHER" id="PTHR11091">
    <property type="entry name" value="OXIDOREDUCTASE-RELATED"/>
    <property type="match status" value="1"/>
</dbReference>
<evidence type="ECO:0000313" key="3">
    <source>
        <dbReference type="EMBL" id="MFC2968521.1"/>
    </source>
</evidence>